<evidence type="ECO:0000313" key="1">
    <source>
        <dbReference type="EMBL" id="KAJ9078500.1"/>
    </source>
</evidence>
<sequence>MFGRLTNYRLFVRINNFLPLESWAQEQDLSHDLEFLQAAGPKDQGAVCSHFSEAELPQAEAKNDCPKGEASQIKGIIPPHGKIIKAPNRGNKIPTICFISLKTVLVANQDVSSKKNIGPGPELMTATQEQENQVAN</sequence>
<protein>
    <submittedName>
        <fullName evidence="1">Uncharacterized protein</fullName>
    </submittedName>
</protein>
<reference evidence="1" key="1">
    <citation type="submission" date="2022-04" db="EMBL/GenBank/DDBJ databases">
        <title>Genome of the entomopathogenic fungus Entomophthora muscae.</title>
        <authorList>
            <person name="Elya C."/>
            <person name="Lovett B.R."/>
            <person name="Lee E."/>
            <person name="Macias A.M."/>
            <person name="Hajek A.E."/>
            <person name="De Bivort B.L."/>
            <person name="Kasson M.T."/>
            <person name="De Fine Licht H.H."/>
            <person name="Stajich J.E."/>
        </authorList>
    </citation>
    <scope>NUCLEOTIDE SEQUENCE</scope>
    <source>
        <strain evidence="1">Berkeley</strain>
    </source>
</reference>
<evidence type="ECO:0000313" key="2">
    <source>
        <dbReference type="Proteomes" id="UP001165960"/>
    </source>
</evidence>
<keyword evidence="2" id="KW-1185">Reference proteome</keyword>
<dbReference type="EMBL" id="QTSX02002147">
    <property type="protein sequence ID" value="KAJ9078500.1"/>
    <property type="molecule type" value="Genomic_DNA"/>
</dbReference>
<proteinExistence type="predicted"/>
<name>A0ACC2TVF0_9FUNG</name>
<accession>A0ACC2TVF0</accession>
<dbReference type="Proteomes" id="UP001165960">
    <property type="component" value="Unassembled WGS sequence"/>
</dbReference>
<comment type="caution">
    <text evidence="1">The sequence shown here is derived from an EMBL/GenBank/DDBJ whole genome shotgun (WGS) entry which is preliminary data.</text>
</comment>
<organism evidence="1 2">
    <name type="scientific">Entomophthora muscae</name>
    <dbReference type="NCBI Taxonomy" id="34485"/>
    <lineage>
        <taxon>Eukaryota</taxon>
        <taxon>Fungi</taxon>
        <taxon>Fungi incertae sedis</taxon>
        <taxon>Zoopagomycota</taxon>
        <taxon>Entomophthoromycotina</taxon>
        <taxon>Entomophthoromycetes</taxon>
        <taxon>Entomophthorales</taxon>
        <taxon>Entomophthoraceae</taxon>
        <taxon>Entomophthora</taxon>
    </lineage>
</organism>
<gene>
    <name evidence="1" type="ORF">DSO57_1006275</name>
</gene>